<dbReference type="SUPFAM" id="SSF54427">
    <property type="entry name" value="NTF2-like"/>
    <property type="match status" value="1"/>
</dbReference>
<evidence type="ECO:0000313" key="2">
    <source>
        <dbReference type="Proteomes" id="UP001597374"/>
    </source>
</evidence>
<sequence>MSNYLGDNYIGMGPSYGDSIRKEQAVQNWKANATNLYEKIQYNRSRFASVTIPEGDNKGNWVANWAELEIRFKDGKGPVTIWANTNYQVENGKIVKSITFYNEADALRQLGYTFTPPAGAQSGAQ</sequence>
<dbReference type="RefSeq" id="WP_250428221.1">
    <property type="nucleotide sequence ID" value="NZ_JALPRR010000001.1"/>
</dbReference>
<comment type="caution">
    <text evidence="1">The sequence shown here is derived from an EMBL/GenBank/DDBJ whole genome shotgun (WGS) entry which is preliminary data.</text>
</comment>
<dbReference type="Gene3D" id="3.10.450.50">
    <property type="match status" value="1"/>
</dbReference>
<dbReference type="EMBL" id="JBHUIM010000001">
    <property type="protein sequence ID" value="MFD2246451.1"/>
    <property type="molecule type" value="Genomic_DNA"/>
</dbReference>
<evidence type="ECO:0008006" key="3">
    <source>
        <dbReference type="Google" id="ProtNLM"/>
    </source>
</evidence>
<protein>
    <recommendedName>
        <fullName evidence="3">Nuclear transport factor 2 family protein</fullName>
    </recommendedName>
</protein>
<keyword evidence="2" id="KW-1185">Reference proteome</keyword>
<organism evidence="1 2">
    <name type="scientific">Pontibacter ruber</name>
    <dbReference type="NCBI Taxonomy" id="1343895"/>
    <lineage>
        <taxon>Bacteria</taxon>
        <taxon>Pseudomonadati</taxon>
        <taxon>Bacteroidota</taxon>
        <taxon>Cytophagia</taxon>
        <taxon>Cytophagales</taxon>
        <taxon>Hymenobacteraceae</taxon>
        <taxon>Pontibacter</taxon>
    </lineage>
</organism>
<dbReference type="Proteomes" id="UP001597374">
    <property type="component" value="Unassembled WGS sequence"/>
</dbReference>
<reference evidence="2" key="1">
    <citation type="journal article" date="2019" name="Int. J. Syst. Evol. Microbiol.">
        <title>The Global Catalogue of Microorganisms (GCM) 10K type strain sequencing project: providing services to taxonomists for standard genome sequencing and annotation.</title>
        <authorList>
            <consortium name="The Broad Institute Genomics Platform"/>
            <consortium name="The Broad Institute Genome Sequencing Center for Infectious Disease"/>
            <person name="Wu L."/>
            <person name="Ma J."/>
        </authorList>
    </citation>
    <scope>NUCLEOTIDE SEQUENCE [LARGE SCALE GENOMIC DNA]</scope>
    <source>
        <strain evidence="2">CGMCC 4.1782</strain>
    </source>
</reference>
<gene>
    <name evidence="1" type="ORF">ACFSKP_09315</name>
</gene>
<evidence type="ECO:0000313" key="1">
    <source>
        <dbReference type="EMBL" id="MFD2246451.1"/>
    </source>
</evidence>
<name>A0ABW5CVF8_9BACT</name>
<dbReference type="InterPro" id="IPR032710">
    <property type="entry name" value="NTF2-like_dom_sf"/>
</dbReference>
<proteinExistence type="predicted"/>
<accession>A0ABW5CVF8</accession>